<gene>
    <name evidence="6 7" type="primary">csrA</name>
    <name evidence="7" type="ORF">GH975_09535</name>
</gene>
<dbReference type="SUPFAM" id="SSF117130">
    <property type="entry name" value="CsrA-like"/>
    <property type="match status" value="1"/>
</dbReference>
<evidence type="ECO:0000256" key="2">
    <source>
        <dbReference type="ARBA" id="ARBA00022491"/>
    </source>
</evidence>
<dbReference type="Proteomes" id="UP000388235">
    <property type="component" value="Chromosome"/>
</dbReference>
<dbReference type="GO" id="GO:0006402">
    <property type="term" value="P:mRNA catabolic process"/>
    <property type="evidence" value="ECO:0007669"/>
    <property type="project" value="InterPro"/>
</dbReference>
<dbReference type="EMBL" id="CP045871">
    <property type="protein sequence ID" value="QGG80796.1"/>
    <property type="molecule type" value="Genomic_DNA"/>
</dbReference>
<organism evidence="7 8">
    <name type="scientific">Litorivicinus lipolyticus</name>
    <dbReference type="NCBI Taxonomy" id="418701"/>
    <lineage>
        <taxon>Bacteria</taxon>
        <taxon>Pseudomonadati</taxon>
        <taxon>Pseudomonadota</taxon>
        <taxon>Gammaproteobacteria</taxon>
        <taxon>Oceanospirillales</taxon>
        <taxon>Litorivicinaceae</taxon>
        <taxon>Litorivicinus</taxon>
    </lineage>
</organism>
<dbReference type="NCBIfam" id="NF002469">
    <property type="entry name" value="PRK01712.1"/>
    <property type="match status" value="1"/>
</dbReference>
<dbReference type="AlphaFoldDB" id="A0A5Q2QFJ1"/>
<dbReference type="GO" id="GO:0048027">
    <property type="term" value="F:mRNA 5'-UTR binding"/>
    <property type="evidence" value="ECO:0007669"/>
    <property type="project" value="UniProtKB-UniRule"/>
</dbReference>
<sequence>MLVLTRKIGEKVMIGDDISVTVLGMFGNHVRLGISAPKTVGVHREEIWQRIKYEDESAAAG</sequence>
<name>A0A5Q2QFJ1_9GAMM</name>
<dbReference type="InterPro" id="IPR036107">
    <property type="entry name" value="CsrA_sf"/>
</dbReference>
<dbReference type="NCBIfam" id="TIGR00202">
    <property type="entry name" value="csrA"/>
    <property type="match status" value="1"/>
</dbReference>
<comment type="function">
    <text evidence="6">A key translational regulator that binds mRNA to regulate translation initiation and/or mRNA stability. Mediates global changes in gene expression, shifting from rapid growth to stress survival by linking envelope stress, the stringent response and the catabolite repression systems. Usually binds in the 5'-UTR; binding at or near the Shine-Dalgarno sequence prevents ribosome-binding, repressing translation, binding elsewhere in the 5'-UTR can activate translation and/or stabilize the mRNA. Its function is antagonized by small RNA(s).</text>
</comment>
<dbReference type="Gene3D" id="2.60.40.4380">
    <property type="entry name" value="Translational regulator CsrA"/>
    <property type="match status" value="1"/>
</dbReference>
<dbReference type="GO" id="GO:0045948">
    <property type="term" value="P:positive regulation of translational initiation"/>
    <property type="evidence" value="ECO:0007669"/>
    <property type="project" value="UniProtKB-UniRule"/>
</dbReference>
<keyword evidence="3 6" id="KW-0810">Translation regulation</keyword>
<comment type="similarity">
    <text evidence="6">Belongs to the CsrA/RsmA family.</text>
</comment>
<dbReference type="HAMAP" id="MF_00167">
    <property type="entry name" value="CsrA"/>
    <property type="match status" value="1"/>
</dbReference>
<keyword evidence="8" id="KW-1185">Reference proteome</keyword>
<comment type="subcellular location">
    <subcellularLocation>
        <location evidence="6">Cytoplasm</location>
    </subcellularLocation>
</comment>
<evidence type="ECO:0000313" key="7">
    <source>
        <dbReference type="EMBL" id="QGG80796.1"/>
    </source>
</evidence>
<keyword evidence="5 6" id="KW-0010">Activator</keyword>
<dbReference type="GO" id="GO:0045947">
    <property type="term" value="P:negative regulation of translational initiation"/>
    <property type="evidence" value="ECO:0007669"/>
    <property type="project" value="UniProtKB-UniRule"/>
</dbReference>
<evidence type="ECO:0000256" key="5">
    <source>
        <dbReference type="ARBA" id="ARBA00023159"/>
    </source>
</evidence>
<evidence type="ECO:0000256" key="1">
    <source>
        <dbReference type="ARBA" id="ARBA00022490"/>
    </source>
</evidence>
<dbReference type="GO" id="GO:0005829">
    <property type="term" value="C:cytosol"/>
    <property type="evidence" value="ECO:0007669"/>
    <property type="project" value="TreeGrafter"/>
</dbReference>
<evidence type="ECO:0000256" key="3">
    <source>
        <dbReference type="ARBA" id="ARBA00022845"/>
    </source>
</evidence>
<keyword evidence="1 6" id="KW-0963">Cytoplasm</keyword>
<reference evidence="7 8" key="1">
    <citation type="submission" date="2019-11" db="EMBL/GenBank/DDBJ databases">
        <authorList>
            <person name="Khan S.A."/>
            <person name="Jeon C.O."/>
            <person name="Chun B.H."/>
        </authorList>
    </citation>
    <scope>NUCLEOTIDE SEQUENCE [LARGE SCALE GENOMIC DNA]</scope>
    <source>
        <strain evidence="7 8">IMCC 1097</strain>
    </source>
</reference>
<comment type="subunit">
    <text evidence="6">Homodimer; the beta-strands of each monomer intercalate to form a hydrophobic core, while the alpha-helices form wings that extend away from the core.</text>
</comment>
<keyword evidence="4 6" id="KW-0694">RNA-binding</keyword>
<dbReference type="PANTHER" id="PTHR34984">
    <property type="entry name" value="CARBON STORAGE REGULATOR"/>
    <property type="match status" value="1"/>
</dbReference>
<protein>
    <recommendedName>
        <fullName evidence="6">Translational regulator CsrA</fullName>
    </recommendedName>
    <alternativeName>
        <fullName evidence="6">Carbon storage regulator</fullName>
    </alternativeName>
</protein>
<dbReference type="Pfam" id="PF02599">
    <property type="entry name" value="CsrA"/>
    <property type="match status" value="1"/>
</dbReference>
<evidence type="ECO:0000256" key="4">
    <source>
        <dbReference type="ARBA" id="ARBA00022884"/>
    </source>
</evidence>
<dbReference type="OrthoDB" id="9809061at2"/>
<keyword evidence="2 6" id="KW-0678">Repressor</keyword>
<dbReference type="KEGG" id="llp:GH975_09535"/>
<dbReference type="FunFam" id="2.60.40.4380:FF:000002">
    <property type="entry name" value="Translational regulator CsrA"/>
    <property type="match status" value="1"/>
</dbReference>
<evidence type="ECO:0000256" key="6">
    <source>
        <dbReference type="HAMAP-Rule" id="MF_00167"/>
    </source>
</evidence>
<dbReference type="RefSeq" id="WP_153714300.1">
    <property type="nucleotide sequence ID" value="NZ_CP045871.1"/>
</dbReference>
<dbReference type="InterPro" id="IPR003751">
    <property type="entry name" value="CsrA"/>
</dbReference>
<dbReference type="GO" id="GO:0006109">
    <property type="term" value="P:regulation of carbohydrate metabolic process"/>
    <property type="evidence" value="ECO:0007669"/>
    <property type="project" value="UniProtKB-UniRule"/>
</dbReference>
<accession>A0A5Q2QFJ1</accession>
<proteinExistence type="inferred from homology"/>
<evidence type="ECO:0000313" key="8">
    <source>
        <dbReference type="Proteomes" id="UP000388235"/>
    </source>
</evidence>
<dbReference type="PANTHER" id="PTHR34984:SF1">
    <property type="entry name" value="CARBON STORAGE REGULATOR"/>
    <property type="match status" value="1"/>
</dbReference>